<name>A0AAW2ZLK1_9EUKA</name>
<reference evidence="11 12" key="1">
    <citation type="submission" date="2024-03" db="EMBL/GenBank/DDBJ databases">
        <title>The Acrasis kona genome and developmental transcriptomes reveal deep origins of eukaryotic multicellular pathways.</title>
        <authorList>
            <person name="Sheikh S."/>
            <person name="Fu C.-J."/>
            <person name="Brown M.W."/>
            <person name="Baldauf S.L."/>
        </authorList>
    </citation>
    <scope>NUCLEOTIDE SEQUENCE [LARGE SCALE GENOMIC DNA]</scope>
    <source>
        <strain evidence="11 12">ATCC MYA-3509</strain>
    </source>
</reference>
<feature type="active site" description="Proton acceptor" evidence="9">
    <location>
        <position position="264"/>
    </location>
</feature>
<dbReference type="CDD" id="cd01174">
    <property type="entry name" value="ribokinase"/>
    <property type="match status" value="1"/>
</dbReference>
<keyword evidence="2 9" id="KW-0479">Metal-binding</keyword>
<evidence type="ECO:0000259" key="10">
    <source>
        <dbReference type="Pfam" id="PF00294"/>
    </source>
</evidence>
<comment type="cofactor">
    <cofactor evidence="9">
        <name>Mg(2+)</name>
        <dbReference type="ChEBI" id="CHEBI:18420"/>
    </cofactor>
    <text evidence="9">Requires a divalent cation, most likely magnesium in vivo, as an electrophilic catalyst to aid phosphoryl group transfer. It is the chelate of the metal and the nucleotide that is the actual substrate.</text>
</comment>
<evidence type="ECO:0000313" key="11">
    <source>
        <dbReference type="EMBL" id="KAL0489569.1"/>
    </source>
</evidence>
<dbReference type="GO" id="GO:0004747">
    <property type="term" value="F:ribokinase activity"/>
    <property type="evidence" value="ECO:0007669"/>
    <property type="project" value="UniProtKB-UniRule"/>
</dbReference>
<dbReference type="GO" id="GO:0005737">
    <property type="term" value="C:cytoplasm"/>
    <property type="evidence" value="ECO:0007669"/>
    <property type="project" value="UniProtKB-SubCell"/>
</dbReference>
<proteinExistence type="inferred from homology"/>
<keyword evidence="3 9" id="KW-0547">Nucleotide-binding</keyword>
<feature type="binding site" evidence="9">
    <location>
        <position position="148"/>
    </location>
    <ligand>
        <name>substrate</name>
    </ligand>
</feature>
<evidence type="ECO:0000256" key="1">
    <source>
        <dbReference type="ARBA" id="ARBA00022679"/>
    </source>
</evidence>
<dbReference type="InterPro" id="IPR029056">
    <property type="entry name" value="Ribokinase-like"/>
</dbReference>
<dbReference type="InterPro" id="IPR011611">
    <property type="entry name" value="PfkB_dom"/>
</dbReference>
<dbReference type="PANTHER" id="PTHR10584:SF166">
    <property type="entry name" value="RIBOKINASE"/>
    <property type="match status" value="1"/>
</dbReference>
<feature type="binding site" evidence="9">
    <location>
        <position position="194"/>
    </location>
    <ligand>
        <name>ATP</name>
        <dbReference type="ChEBI" id="CHEBI:30616"/>
    </ligand>
</feature>
<evidence type="ECO:0000256" key="5">
    <source>
        <dbReference type="ARBA" id="ARBA00022840"/>
    </source>
</evidence>
<comment type="caution">
    <text evidence="11">The sequence shown here is derived from an EMBL/GenBank/DDBJ whole genome shotgun (WGS) entry which is preliminary data.</text>
</comment>
<evidence type="ECO:0000256" key="6">
    <source>
        <dbReference type="ARBA" id="ARBA00022842"/>
    </source>
</evidence>
<organism evidence="11 12">
    <name type="scientific">Acrasis kona</name>
    <dbReference type="NCBI Taxonomy" id="1008807"/>
    <lineage>
        <taxon>Eukaryota</taxon>
        <taxon>Discoba</taxon>
        <taxon>Heterolobosea</taxon>
        <taxon>Tetramitia</taxon>
        <taxon>Eutetramitia</taxon>
        <taxon>Acrasidae</taxon>
        <taxon>Acrasis</taxon>
    </lineage>
</organism>
<dbReference type="HAMAP" id="MF_01987">
    <property type="entry name" value="Ribokinase"/>
    <property type="match status" value="1"/>
</dbReference>
<feature type="binding site" evidence="9">
    <location>
        <position position="303"/>
    </location>
    <ligand>
        <name>K(+)</name>
        <dbReference type="ChEBI" id="CHEBI:29103"/>
    </ligand>
</feature>
<comment type="pathway">
    <text evidence="9">Carbohydrate metabolism; D-ribose degradation; D-ribose 5-phosphate from beta-D-ribopyranose: step 2/2.</text>
</comment>
<feature type="binding site" evidence="9">
    <location>
        <position position="294"/>
    </location>
    <ligand>
        <name>K(+)</name>
        <dbReference type="ChEBI" id="CHEBI:29103"/>
    </ligand>
</feature>
<evidence type="ECO:0000256" key="7">
    <source>
        <dbReference type="ARBA" id="ARBA00022958"/>
    </source>
</evidence>
<dbReference type="PANTHER" id="PTHR10584">
    <property type="entry name" value="SUGAR KINASE"/>
    <property type="match status" value="1"/>
</dbReference>
<keyword evidence="5 9" id="KW-0067">ATP-binding</keyword>
<comment type="catalytic activity">
    <reaction evidence="9">
        <text>D-ribose + ATP = D-ribose 5-phosphate + ADP + H(+)</text>
        <dbReference type="Rhea" id="RHEA:13697"/>
        <dbReference type="ChEBI" id="CHEBI:15378"/>
        <dbReference type="ChEBI" id="CHEBI:30616"/>
        <dbReference type="ChEBI" id="CHEBI:47013"/>
        <dbReference type="ChEBI" id="CHEBI:78346"/>
        <dbReference type="ChEBI" id="CHEBI:456216"/>
        <dbReference type="EC" id="2.7.1.15"/>
    </reaction>
</comment>
<dbReference type="InterPro" id="IPR002139">
    <property type="entry name" value="Ribo/fructo_kinase"/>
</dbReference>
<feature type="binding site" evidence="9">
    <location>
        <begin position="263"/>
        <end position="264"/>
    </location>
    <ligand>
        <name>ATP</name>
        <dbReference type="ChEBI" id="CHEBI:30616"/>
    </ligand>
</feature>
<dbReference type="Gene3D" id="3.40.1190.20">
    <property type="match status" value="1"/>
</dbReference>
<feature type="binding site" evidence="9">
    <location>
        <begin position="15"/>
        <end position="17"/>
    </location>
    <ligand>
        <name>substrate</name>
    </ligand>
</feature>
<keyword evidence="7 9" id="KW-0630">Potassium</keyword>
<comment type="similarity">
    <text evidence="9">Belongs to the carbohydrate kinase PfkB family. Ribokinase subfamily.</text>
</comment>
<feature type="binding site" evidence="9">
    <location>
        <begin position="43"/>
        <end position="47"/>
    </location>
    <ligand>
        <name>substrate</name>
    </ligand>
</feature>
<comment type="subcellular location">
    <subcellularLocation>
        <location evidence="9">Cytoplasm</location>
    </subcellularLocation>
    <subcellularLocation>
        <location evidence="9">Nucleus</location>
    </subcellularLocation>
</comment>
<keyword evidence="9" id="KW-0963">Cytoplasm</keyword>
<keyword evidence="12" id="KW-1185">Reference proteome</keyword>
<keyword evidence="4 9" id="KW-0418">Kinase</keyword>
<evidence type="ECO:0000313" key="12">
    <source>
        <dbReference type="Proteomes" id="UP001431209"/>
    </source>
</evidence>
<evidence type="ECO:0000256" key="9">
    <source>
        <dbReference type="HAMAP-Rule" id="MF_03215"/>
    </source>
</evidence>
<comment type="caution">
    <text evidence="9">Lacks conserved residue(s) required for the propagation of feature annotation.</text>
</comment>
<sequence length="316" mass="34270">MANAEEGVAIVGSCNVDLFYYVDSFPKSGETMFAKTYEEHFGGKGANQALQTIKLSSSPEKVIFVGCVGDDKNGRSIINNFKEQGVNNPEKHIHVVDATSGIASITVDSQGCNQIILVPGANFKVLPEHVDASFEDIKKCKVLVCQNEIPFATTQHALKRAHESGLITIYNPAPFVKVENLSEVLKYVSVFVPNEVEAAELVNKDEIKNTEDAKQIAQELHSLGAKTVIITLGGNGVMALHNEEIVHVPVEKVEKVVDTTGAGDSFVGSLSYFLSCGFEMIQAIKLSNFSASVSVQGEGTHRSYPDRACLEKHKKL</sequence>
<comment type="subunit">
    <text evidence="9">Homodimer.</text>
</comment>
<keyword evidence="6 9" id="KW-0460">Magnesium</keyword>
<dbReference type="InterPro" id="IPR011877">
    <property type="entry name" value="Ribokinase"/>
</dbReference>
<feature type="binding site" evidence="9">
    <location>
        <position position="258"/>
    </location>
    <ligand>
        <name>K(+)</name>
        <dbReference type="ChEBI" id="CHEBI:29103"/>
    </ligand>
</feature>
<dbReference type="SUPFAM" id="SSF53613">
    <property type="entry name" value="Ribokinase-like"/>
    <property type="match status" value="1"/>
</dbReference>
<evidence type="ECO:0000256" key="4">
    <source>
        <dbReference type="ARBA" id="ARBA00022777"/>
    </source>
</evidence>
<accession>A0AAW2ZLK1</accession>
<keyword evidence="8 9" id="KW-0119">Carbohydrate metabolism</keyword>
<dbReference type="GO" id="GO:0005634">
    <property type="term" value="C:nucleus"/>
    <property type="evidence" value="ECO:0007669"/>
    <property type="project" value="UniProtKB-SubCell"/>
</dbReference>
<feature type="binding site" evidence="9">
    <location>
        <begin position="231"/>
        <end position="236"/>
    </location>
    <ligand>
        <name>ATP</name>
        <dbReference type="ChEBI" id="CHEBI:30616"/>
    </ligand>
</feature>
<dbReference type="NCBIfam" id="TIGR02152">
    <property type="entry name" value="D_ribokin_bact"/>
    <property type="match status" value="1"/>
</dbReference>
<protein>
    <recommendedName>
        <fullName evidence="9">Ribokinase</fullName>
        <shortName evidence="9">RK</shortName>
        <ecNumber evidence="9">2.7.1.15</ecNumber>
    </recommendedName>
</protein>
<comment type="function">
    <text evidence="9">Catalyzes the phosphorylation of ribose at O-5 in a reaction requiring ATP and magnesium. The resulting D-ribose-5-phosphate can then be used either for sythesis of nucleotides, histidine, and tryptophan, or as a component of the pentose phosphate pathway.</text>
</comment>
<dbReference type="Pfam" id="PF00294">
    <property type="entry name" value="PfkB"/>
    <property type="match status" value="1"/>
</dbReference>
<feature type="binding site" evidence="9">
    <location>
        <position position="288"/>
    </location>
    <ligand>
        <name>ATP</name>
        <dbReference type="ChEBI" id="CHEBI:30616"/>
    </ligand>
</feature>
<dbReference type="GO" id="GO:0019303">
    <property type="term" value="P:D-ribose catabolic process"/>
    <property type="evidence" value="ECO:0007669"/>
    <property type="project" value="UniProtKB-UniRule"/>
</dbReference>
<keyword evidence="9" id="KW-0539">Nucleus</keyword>
<dbReference type="AlphaFoldDB" id="A0AAW2ZLK1"/>
<comment type="activity regulation">
    <text evidence="9">Activated by a monovalent cation that binds near, but not in, the active site. The most likely occupant of the site in vivo is potassium. Ion binding induces a conformational change that may alter substrate affinity.</text>
</comment>
<evidence type="ECO:0000256" key="8">
    <source>
        <dbReference type="ARBA" id="ARBA00023277"/>
    </source>
</evidence>
<feature type="binding site" evidence="9">
    <location>
        <position position="264"/>
    </location>
    <ligand>
        <name>substrate</name>
    </ligand>
</feature>
<dbReference type="PRINTS" id="PR00990">
    <property type="entry name" value="RIBOKINASE"/>
</dbReference>
<dbReference type="GO" id="GO:0046872">
    <property type="term" value="F:metal ion binding"/>
    <property type="evidence" value="ECO:0007669"/>
    <property type="project" value="UniProtKB-KW"/>
</dbReference>
<feature type="binding site" evidence="9">
    <location>
        <position position="299"/>
    </location>
    <ligand>
        <name>K(+)</name>
        <dbReference type="ChEBI" id="CHEBI:29103"/>
    </ligand>
</feature>
<keyword evidence="1 9" id="KW-0808">Transferase</keyword>
<evidence type="ECO:0000256" key="2">
    <source>
        <dbReference type="ARBA" id="ARBA00022723"/>
    </source>
</evidence>
<dbReference type="Proteomes" id="UP001431209">
    <property type="component" value="Unassembled WGS sequence"/>
</dbReference>
<feature type="binding site" evidence="9">
    <location>
        <position position="297"/>
    </location>
    <ligand>
        <name>K(+)</name>
        <dbReference type="ChEBI" id="CHEBI:29103"/>
    </ligand>
</feature>
<feature type="domain" description="Carbohydrate kinase PfkB" evidence="10">
    <location>
        <begin position="8"/>
        <end position="306"/>
    </location>
</feature>
<dbReference type="EC" id="2.7.1.15" evidence="9"/>
<dbReference type="EMBL" id="JAOPGA020001569">
    <property type="protein sequence ID" value="KAL0489569.1"/>
    <property type="molecule type" value="Genomic_DNA"/>
</dbReference>
<gene>
    <name evidence="11" type="ORF">AKO1_010425</name>
</gene>
<evidence type="ECO:0000256" key="3">
    <source>
        <dbReference type="ARBA" id="ARBA00022741"/>
    </source>
</evidence>
<feature type="binding site" evidence="9">
    <location>
        <position position="260"/>
    </location>
    <ligand>
        <name>K(+)</name>
        <dbReference type="ChEBI" id="CHEBI:29103"/>
    </ligand>
</feature>
<dbReference type="GO" id="GO:0005524">
    <property type="term" value="F:ATP binding"/>
    <property type="evidence" value="ECO:0007669"/>
    <property type="project" value="UniProtKB-UniRule"/>
</dbReference>